<keyword evidence="1" id="KW-0378">Hydrolase</keyword>
<dbReference type="InterPro" id="IPR031924">
    <property type="entry name" value="GH115"/>
</dbReference>
<proteinExistence type="predicted"/>
<dbReference type="AlphaFoldDB" id="A0A396RP03"/>
<dbReference type="Proteomes" id="UP000266693">
    <property type="component" value="Unassembled WGS sequence"/>
</dbReference>
<evidence type="ECO:0000313" key="3">
    <source>
        <dbReference type="Proteomes" id="UP000266693"/>
    </source>
</evidence>
<reference evidence="2 3" key="1">
    <citation type="submission" date="2018-08" db="EMBL/GenBank/DDBJ databases">
        <title>The multiple taxonomic identification of Sphingomonas gilva.</title>
        <authorList>
            <person name="Zhu D."/>
            <person name="Zheng S."/>
        </authorList>
    </citation>
    <scope>NUCLEOTIDE SEQUENCE [LARGE SCALE GENOMIC DNA]</scope>
    <source>
        <strain evidence="2 3">ZDH117</strain>
    </source>
</reference>
<dbReference type="OrthoDB" id="8727830at2"/>
<evidence type="ECO:0008006" key="4">
    <source>
        <dbReference type="Google" id="ProtNLM"/>
    </source>
</evidence>
<sequence length="788" mass="85352">MPASAQLADWIDSRPGARSIALAGASVVTAPGDHAVVGIAADDLRRDLAAVTGRTTGGGQIWAGTIGRNAAIDRLIASGKLDAKRLRGAWESFVIATVEHPAPGVPRALVIAGSDRRGTAFGIYELSRAIGVSPWRWWADVTPLNQPELHVRAGTQRFGPPSVKYRGIFLNDEDWGLHPWAATHFEPEAKGIGPKTYARLFELMLRLKANTLWPAMHKVTPAFNANPANAALAHRYAIVMGSSHAEPMLRNNVGEWTAPGEDFNYAANAKGVADYWRERVATNARYESIWTLGMRGIHDSGIVGAGTMEDRKALMARILADQRAMLAKAGIAGAPQVFTPYKEVLDIYRAGLAVPDDVTLMWPDDNFGYIRRFPQPSERDRPGGHGVYYHLSYLGAPLAYLWLSTTPPALIAEEMGRAFDLGADRMWIANVGDLKPAELATDYFLSLAWDVPGTRAMGVDRFVARWATENIATDPAAEIADIFAEHHRLNFIRRPEHLQWWRTGERVRGSPYDAGEAARRMAAFDRLLERLQAVERRVPAARRDAFFELLGYPVESAAMANARLFAAEAHDRLRDRDLDAALVQAKSAHAADRRIAALTAQYDAVADGKWRGFIAVEPADGQWKSYRALPPVLPAIAAGPVERAPLPQGEAAREVAIEAETLAGNWRRVDGLGRNGALIASRSGQTVSARGSFTLPPGKWRLTAELVPTFPDAEGAPLALDLMLDGTSHAIRLARETGDAAWSQAVLDNRLAVPVADAVGGGAHLIALSASGGGVLVDRLVAIPISGE</sequence>
<comment type="caution">
    <text evidence="2">The sequence shown here is derived from an EMBL/GenBank/DDBJ whole genome shotgun (WGS) entry which is preliminary data.</text>
</comment>
<accession>A0A396RP03</accession>
<evidence type="ECO:0000256" key="1">
    <source>
        <dbReference type="ARBA" id="ARBA00022801"/>
    </source>
</evidence>
<dbReference type="EMBL" id="QWLV01000004">
    <property type="protein sequence ID" value="RHW17516.1"/>
    <property type="molecule type" value="Genomic_DNA"/>
</dbReference>
<organism evidence="2 3">
    <name type="scientific">Sphingomonas gilva</name>
    <dbReference type="NCBI Taxonomy" id="2305907"/>
    <lineage>
        <taxon>Bacteria</taxon>
        <taxon>Pseudomonadati</taxon>
        <taxon>Pseudomonadota</taxon>
        <taxon>Alphaproteobacteria</taxon>
        <taxon>Sphingomonadales</taxon>
        <taxon>Sphingomonadaceae</taxon>
        <taxon>Sphingomonas</taxon>
    </lineage>
</organism>
<dbReference type="SUPFAM" id="SSF55545">
    <property type="entry name" value="beta-N-acetylhexosaminidase-like domain"/>
    <property type="match status" value="1"/>
</dbReference>
<protein>
    <recommendedName>
        <fullName evidence="4">Gylcosyl hydrolase 115 C-terminal domain-containing protein</fullName>
    </recommendedName>
</protein>
<dbReference type="Gene3D" id="1.20.58.2150">
    <property type="match status" value="1"/>
</dbReference>
<keyword evidence="3" id="KW-1185">Reference proteome</keyword>
<dbReference type="Pfam" id="PF15979">
    <property type="entry name" value="Glyco_hydro_115"/>
    <property type="match status" value="1"/>
</dbReference>
<dbReference type="Gene3D" id="3.20.20.520">
    <property type="entry name" value="Glycosyl hydrolase family 115"/>
    <property type="match status" value="1"/>
</dbReference>
<dbReference type="InterPro" id="IPR029018">
    <property type="entry name" value="Hex-like_dom2"/>
</dbReference>
<dbReference type="PANTHER" id="PTHR37842:SF2">
    <property type="entry name" value="GYLCOSYL HYDROLASE 115 C-TERMINAL DOMAIN-CONTAINING PROTEIN"/>
    <property type="match status" value="1"/>
</dbReference>
<dbReference type="PANTHER" id="PTHR37842">
    <property type="match status" value="1"/>
</dbReference>
<dbReference type="InterPro" id="IPR042301">
    <property type="entry name" value="GH115_sf"/>
</dbReference>
<gene>
    <name evidence="2" type="ORF">D1610_10915</name>
</gene>
<name>A0A396RP03_9SPHN</name>
<dbReference type="GO" id="GO:0016787">
    <property type="term" value="F:hydrolase activity"/>
    <property type="evidence" value="ECO:0007669"/>
    <property type="project" value="UniProtKB-KW"/>
</dbReference>
<dbReference type="Gene3D" id="3.30.379.10">
    <property type="entry name" value="Chitobiase/beta-hexosaminidase domain 2-like"/>
    <property type="match status" value="1"/>
</dbReference>
<evidence type="ECO:0000313" key="2">
    <source>
        <dbReference type="EMBL" id="RHW17516.1"/>
    </source>
</evidence>
<dbReference type="GO" id="GO:0005975">
    <property type="term" value="P:carbohydrate metabolic process"/>
    <property type="evidence" value="ECO:0007669"/>
    <property type="project" value="UniProtKB-ARBA"/>
</dbReference>